<dbReference type="InterPro" id="IPR013783">
    <property type="entry name" value="Ig-like_fold"/>
</dbReference>
<proteinExistence type="predicted"/>
<dbReference type="Pfam" id="PF03629">
    <property type="entry name" value="SASA"/>
    <property type="match status" value="1"/>
</dbReference>
<dbReference type="PANTHER" id="PTHR22901">
    <property type="entry name" value="SIALATE O-ACETYLESTERASE"/>
    <property type="match status" value="1"/>
</dbReference>
<dbReference type="SUPFAM" id="SSF49785">
    <property type="entry name" value="Galactose-binding domain-like"/>
    <property type="match status" value="1"/>
</dbReference>
<dbReference type="RefSeq" id="WP_280943382.1">
    <property type="nucleotide sequence ID" value="NZ_JARYGX010000023.1"/>
</dbReference>
<dbReference type="PANTHER" id="PTHR22901:SF0">
    <property type="entry name" value="SIALATE O-ACETYLESTERASE"/>
    <property type="match status" value="1"/>
</dbReference>
<accession>A0ABT6MTN7</accession>
<dbReference type="InterPro" id="IPR025300">
    <property type="entry name" value="BetaGal_jelly_roll_dom"/>
</dbReference>
<dbReference type="InterPro" id="IPR039329">
    <property type="entry name" value="SIAE"/>
</dbReference>
<dbReference type="Proteomes" id="UP001160550">
    <property type="component" value="Unassembled WGS sequence"/>
</dbReference>
<evidence type="ECO:0000256" key="1">
    <source>
        <dbReference type="ARBA" id="ARBA00022801"/>
    </source>
</evidence>
<evidence type="ECO:0000313" key="5">
    <source>
        <dbReference type="EMBL" id="MDH7453813.1"/>
    </source>
</evidence>
<keyword evidence="1" id="KW-0378">Hydrolase</keyword>
<organism evidence="5 6">
    <name type="scientific">Luteimonas composti</name>
    <dbReference type="NCBI Taxonomy" id="398257"/>
    <lineage>
        <taxon>Bacteria</taxon>
        <taxon>Pseudomonadati</taxon>
        <taxon>Pseudomonadota</taxon>
        <taxon>Gammaproteobacteria</taxon>
        <taxon>Lysobacterales</taxon>
        <taxon>Lysobacteraceae</taxon>
        <taxon>Luteimonas</taxon>
    </lineage>
</organism>
<name>A0ABT6MTN7_9GAMM</name>
<dbReference type="InterPro" id="IPR008979">
    <property type="entry name" value="Galactose-bd-like_sf"/>
</dbReference>
<keyword evidence="2" id="KW-0326">Glycosidase</keyword>
<dbReference type="SUPFAM" id="SSF52266">
    <property type="entry name" value="SGNH hydrolase"/>
    <property type="match status" value="1"/>
</dbReference>
<dbReference type="InterPro" id="IPR036514">
    <property type="entry name" value="SGNH_hydro_sf"/>
</dbReference>
<dbReference type="Pfam" id="PF13364">
    <property type="entry name" value="BetaGal_ABD2"/>
    <property type="match status" value="1"/>
</dbReference>
<evidence type="ECO:0000256" key="2">
    <source>
        <dbReference type="ARBA" id="ARBA00023295"/>
    </source>
</evidence>
<dbReference type="Gene3D" id="2.60.40.10">
    <property type="entry name" value="Immunoglobulins"/>
    <property type="match status" value="1"/>
</dbReference>
<dbReference type="InterPro" id="IPR005181">
    <property type="entry name" value="SASA"/>
</dbReference>
<reference evidence="5" key="1">
    <citation type="journal article" date="2007" name="Int. J. Syst. Evol. Microbiol.">
        <title>Luteimonas composti sp. nov., a moderately thermophilic bacterium isolated from food waste.</title>
        <authorList>
            <person name="Young C.C."/>
            <person name="Kampfer P."/>
            <person name="Chen W.M."/>
            <person name="Yen W.S."/>
            <person name="Arun A.B."/>
            <person name="Lai W.A."/>
            <person name="Shen F.T."/>
            <person name="Rekha P.D."/>
            <person name="Lin K.Y."/>
            <person name="Chou J.H."/>
        </authorList>
    </citation>
    <scope>NUCLEOTIDE SEQUENCE</scope>
    <source>
        <strain evidence="5">CC-YY355</strain>
    </source>
</reference>
<protein>
    <submittedName>
        <fullName evidence="5">Sialate O-acetylesterase</fullName>
    </submittedName>
</protein>
<reference evidence="5" key="2">
    <citation type="submission" date="2023-04" db="EMBL/GenBank/DDBJ databases">
        <authorList>
            <person name="Sun J.-Q."/>
        </authorList>
    </citation>
    <scope>NUCLEOTIDE SEQUENCE</scope>
    <source>
        <strain evidence="5">CC-YY355</strain>
    </source>
</reference>
<sequence>MFSDGMVLQRGSAIPVWGMAEPGARVAVSFDGTTVEASADGNGAWRVELPARESGGPLVLRIDDGKAPRELRDVLVGDVWLASGQSNMEWPISQSADGEAEVARANDPLIRHFKIPKSWAGLPQWQLAGGDWVASSPDVAGQFSAVAHFFARELRASVDVPIGIIDSTWGGSSIEAWMDAGTQGIDGDGLVELARRLKLEDAQALAQARANLARWQLPADDTGWHVADLDTTQWDDMAVPTLWEAAGWNGMDGVAWYRTSVTLTADEARRGMALGVGRIDDTDTTWVNGIEVGSTELQYDAPRVYAVPAGVLREGVNAIAVRVTDVGGGGGIHGLPGELYAQPDGGMRRTLAGTWKFRPAEVTALSLDDNKNQRATLLYNAMIAPLQPFPIRGVIWYQGESNAGSIEQALRYREQFPAMIRQWRAQWNVPELPFLWVQLASWHSGGDQGDDSPWAVLRESQTATLALPATGQAVAIDIGDVADIHPKNKQDVGKRLALVARHVAYGETLVHSGPVFEGASFEGNLARLRFRGDWLAVRGGGALRGFQLAGEDRVFHPATATVVDGQMLTVRSDAVPAPVAVRYAWRDAPVDANLIGSTGLPAAPFRSDDW</sequence>
<dbReference type="EMBL" id="JARYGX010000023">
    <property type="protein sequence ID" value="MDH7453813.1"/>
    <property type="molecule type" value="Genomic_DNA"/>
</dbReference>
<evidence type="ECO:0000313" key="6">
    <source>
        <dbReference type="Proteomes" id="UP001160550"/>
    </source>
</evidence>
<keyword evidence="6" id="KW-1185">Reference proteome</keyword>
<dbReference type="Gene3D" id="3.40.50.1110">
    <property type="entry name" value="SGNH hydrolase"/>
    <property type="match status" value="2"/>
</dbReference>
<gene>
    <name evidence="5" type="ORF">QF205_12150</name>
</gene>
<feature type="domain" description="Sialate O-acetylesterase" evidence="3">
    <location>
        <begin position="375"/>
        <end position="497"/>
    </location>
</feature>
<evidence type="ECO:0000259" key="3">
    <source>
        <dbReference type="Pfam" id="PF03629"/>
    </source>
</evidence>
<comment type="caution">
    <text evidence="5">The sequence shown here is derived from an EMBL/GenBank/DDBJ whole genome shotgun (WGS) entry which is preliminary data.</text>
</comment>
<feature type="domain" description="Beta-galactosidase jelly roll" evidence="4">
    <location>
        <begin position="220"/>
        <end position="326"/>
    </location>
</feature>
<evidence type="ECO:0000259" key="4">
    <source>
        <dbReference type="Pfam" id="PF13364"/>
    </source>
</evidence>